<name>A0A7Y7UQY6_9SPHN</name>
<dbReference type="GeneID" id="78488316"/>
<evidence type="ECO:0000313" key="1">
    <source>
        <dbReference type="EMBL" id="NNG52711.1"/>
    </source>
</evidence>
<dbReference type="RefSeq" id="WP_156477723.1">
    <property type="nucleotide sequence ID" value="NZ_JABEOV010000006.1"/>
</dbReference>
<protein>
    <submittedName>
        <fullName evidence="2">Uncharacterized protein</fullName>
    </submittedName>
</protein>
<evidence type="ECO:0000313" key="3">
    <source>
        <dbReference type="Proteomes" id="UP000531581"/>
    </source>
</evidence>
<dbReference type="EMBL" id="JABYQV010000006">
    <property type="protein sequence ID" value="NVP31454.1"/>
    <property type="molecule type" value="Genomic_DNA"/>
</dbReference>
<proteinExistence type="predicted"/>
<evidence type="ECO:0000313" key="2">
    <source>
        <dbReference type="EMBL" id="NVP31454.1"/>
    </source>
</evidence>
<dbReference type="EMBL" id="JABEOV010000006">
    <property type="protein sequence ID" value="NNG52711.1"/>
    <property type="molecule type" value="Genomic_DNA"/>
</dbReference>
<comment type="caution">
    <text evidence="2">The sequence shown here is derived from an EMBL/GenBank/DDBJ whole genome shotgun (WGS) entry which is preliminary data.</text>
</comment>
<dbReference type="Proteomes" id="UP000531581">
    <property type="component" value="Unassembled WGS sequence"/>
</dbReference>
<dbReference type="AlphaFoldDB" id="A0A7Y7UQY6"/>
<sequence>MQDKAVTLEQIISHARAAMEGADALNLPLAGNHIAAGLDMLRAAQEKCGAHPQTI</sequence>
<evidence type="ECO:0000313" key="4">
    <source>
        <dbReference type="Proteomes" id="UP000557656"/>
    </source>
</evidence>
<dbReference type="Proteomes" id="UP000557656">
    <property type="component" value="Unassembled WGS sequence"/>
</dbReference>
<gene>
    <name evidence="1" type="ORF">HKX05_05040</name>
    <name evidence="2" type="ORF">HLV41_10400</name>
</gene>
<accession>A0A7Y7UQY6</accession>
<organism evidence="2 3">
    <name type="scientific">Sphingomonas sanguinis</name>
    <dbReference type="NCBI Taxonomy" id="33051"/>
    <lineage>
        <taxon>Bacteria</taxon>
        <taxon>Pseudomonadati</taxon>
        <taxon>Pseudomonadota</taxon>
        <taxon>Alphaproteobacteria</taxon>
        <taxon>Sphingomonadales</taxon>
        <taxon>Sphingomonadaceae</taxon>
        <taxon>Sphingomonas</taxon>
    </lineage>
</organism>
<keyword evidence="4" id="KW-1185">Reference proteome</keyword>
<reference evidence="3 4" key="1">
    <citation type="submission" date="2020-05" db="EMBL/GenBank/DDBJ databases">
        <title>Draft Genome Sequences of Sphingomonas sp. Isolated from the International Space Station.</title>
        <authorList>
            <person name="Bijlani S."/>
            <person name="Singh N.K."/>
            <person name="Mason C.E."/>
            <person name="Wang C.C."/>
            <person name="Venkateswaran K."/>
        </authorList>
    </citation>
    <scope>NUCLEOTIDE SEQUENCE [LARGE SCALE GENOMIC DNA]</scope>
    <source>
        <strain evidence="1 4">IIF7SW-B5</strain>
        <strain evidence="2">ISS-IIF7SWP</strain>
    </source>
</reference>